<comment type="caution">
    <text evidence="1">The sequence shown here is derived from an EMBL/GenBank/DDBJ whole genome shotgun (WGS) entry which is preliminary data.</text>
</comment>
<name>A0ABV6G2Q8_9GAMM</name>
<gene>
    <name evidence="1" type="ORF">ACFFHW_08010</name>
</gene>
<sequence length="69" mass="7777">MNNQETQHLDHEIRKRQYAAIGEMVWRLRPDKLDAAQPEILADIEPLGCVGRWDKIHVGTCTIGQGPVG</sequence>
<organism evidence="1 2">
    <name type="scientific">Kushneria aurantia</name>
    <dbReference type="NCBI Taxonomy" id="504092"/>
    <lineage>
        <taxon>Bacteria</taxon>
        <taxon>Pseudomonadati</taxon>
        <taxon>Pseudomonadota</taxon>
        <taxon>Gammaproteobacteria</taxon>
        <taxon>Oceanospirillales</taxon>
        <taxon>Halomonadaceae</taxon>
        <taxon>Kushneria</taxon>
    </lineage>
</organism>
<proteinExistence type="predicted"/>
<dbReference type="EMBL" id="JBHLVX010000031">
    <property type="protein sequence ID" value="MFC0267930.1"/>
    <property type="molecule type" value="Genomic_DNA"/>
</dbReference>
<evidence type="ECO:0000313" key="2">
    <source>
        <dbReference type="Proteomes" id="UP001589814"/>
    </source>
</evidence>
<keyword evidence="2" id="KW-1185">Reference proteome</keyword>
<dbReference type="Proteomes" id="UP001589814">
    <property type="component" value="Unassembled WGS sequence"/>
</dbReference>
<accession>A0ABV6G2Q8</accession>
<reference evidence="1 2" key="1">
    <citation type="submission" date="2024-09" db="EMBL/GenBank/DDBJ databases">
        <authorList>
            <person name="Sun Q."/>
            <person name="Mori K."/>
        </authorList>
    </citation>
    <scope>NUCLEOTIDE SEQUENCE [LARGE SCALE GENOMIC DNA]</scope>
    <source>
        <strain evidence="1 2">CCM 7415</strain>
    </source>
</reference>
<protein>
    <submittedName>
        <fullName evidence="1">Uncharacterized protein</fullName>
    </submittedName>
</protein>
<evidence type="ECO:0000313" key="1">
    <source>
        <dbReference type="EMBL" id="MFC0267930.1"/>
    </source>
</evidence>
<dbReference type="RefSeq" id="WP_019953025.1">
    <property type="nucleotide sequence ID" value="NZ_JBHLVX010000031.1"/>
</dbReference>